<dbReference type="InterPro" id="IPR011577">
    <property type="entry name" value="Cyt_b561_bac/Ni-Hgenase"/>
</dbReference>
<dbReference type="GO" id="GO:0020037">
    <property type="term" value="F:heme binding"/>
    <property type="evidence" value="ECO:0007669"/>
    <property type="project" value="TreeGrafter"/>
</dbReference>
<accession>A0A538SRD0</accession>
<dbReference type="EMBL" id="VBOT01000006">
    <property type="protein sequence ID" value="TMQ53939.1"/>
    <property type="molecule type" value="Genomic_DNA"/>
</dbReference>
<feature type="transmembrane region" description="Helical" evidence="6">
    <location>
        <begin position="30"/>
        <end position="50"/>
    </location>
</feature>
<protein>
    <recommendedName>
        <fullName evidence="7">Cytochrome b561 bacterial/Ni-hydrogenase domain-containing protein</fullName>
    </recommendedName>
</protein>
<proteinExistence type="predicted"/>
<reference evidence="8 9" key="1">
    <citation type="journal article" date="2019" name="Nat. Microbiol.">
        <title>Mediterranean grassland soil C-N compound turnover is dependent on rainfall and depth, and is mediated by genomically divergent microorganisms.</title>
        <authorList>
            <person name="Diamond S."/>
            <person name="Andeer P.F."/>
            <person name="Li Z."/>
            <person name="Crits-Christoph A."/>
            <person name="Burstein D."/>
            <person name="Anantharaman K."/>
            <person name="Lane K.R."/>
            <person name="Thomas B.C."/>
            <person name="Pan C."/>
            <person name="Northen T.R."/>
            <person name="Banfield J.F."/>
        </authorList>
    </citation>
    <scope>NUCLEOTIDE SEQUENCE [LARGE SCALE GENOMIC DNA]</scope>
    <source>
        <strain evidence="8">WS_3</strain>
    </source>
</reference>
<evidence type="ECO:0000256" key="3">
    <source>
        <dbReference type="ARBA" id="ARBA00022692"/>
    </source>
</evidence>
<comment type="caution">
    <text evidence="8">The sequence shown here is derived from an EMBL/GenBank/DDBJ whole genome shotgun (WGS) entry which is preliminary data.</text>
</comment>
<keyword evidence="5 6" id="KW-0472">Membrane</keyword>
<evidence type="ECO:0000259" key="7">
    <source>
        <dbReference type="Pfam" id="PF01292"/>
    </source>
</evidence>
<dbReference type="GO" id="GO:0005886">
    <property type="term" value="C:plasma membrane"/>
    <property type="evidence" value="ECO:0007669"/>
    <property type="project" value="UniProtKB-SubCell"/>
</dbReference>
<dbReference type="AlphaFoldDB" id="A0A538SRD0"/>
<dbReference type="PANTHER" id="PTHR30485:SF1">
    <property type="entry name" value="CYTOCHROME YDHU-RELATED"/>
    <property type="match status" value="1"/>
</dbReference>
<organism evidence="8 9">
    <name type="scientific">Eiseniibacteriota bacterium</name>
    <dbReference type="NCBI Taxonomy" id="2212470"/>
    <lineage>
        <taxon>Bacteria</taxon>
        <taxon>Candidatus Eiseniibacteriota</taxon>
    </lineage>
</organism>
<dbReference type="PANTHER" id="PTHR30485">
    <property type="entry name" value="NI/FE-HYDROGENASE 1 B-TYPE CYTOCHROME SUBUNIT"/>
    <property type="match status" value="1"/>
</dbReference>
<keyword evidence="2" id="KW-1003">Cell membrane</keyword>
<evidence type="ECO:0000313" key="8">
    <source>
        <dbReference type="EMBL" id="TMQ53939.1"/>
    </source>
</evidence>
<feature type="transmembrane region" description="Helical" evidence="6">
    <location>
        <begin position="109"/>
        <end position="131"/>
    </location>
</feature>
<gene>
    <name evidence="8" type="ORF">E6K73_00585</name>
</gene>
<evidence type="ECO:0000256" key="5">
    <source>
        <dbReference type="ARBA" id="ARBA00023136"/>
    </source>
</evidence>
<feature type="transmembrane region" description="Helical" evidence="6">
    <location>
        <begin position="180"/>
        <end position="198"/>
    </location>
</feature>
<evidence type="ECO:0000256" key="1">
    <source>
        <dbReference type="ARBA" id="ARBA00004651"/>
    </source>
</evidence>
<name>A0A538SRD0_UNCEI</name>
<feature type="transmembrane region" description="Helical" evidence="6">
    <location>
        <begin position="219"/>
        <end position="241"/>
    </location>
</feature>
<dbReference type="GO" id="GO:0022904">
    <property type="term" value="P:respiratory electron transport chain"/>
    <property type="evidence" value="ECO:0007669"/>
    <property type="project" value="InterPro"/>
</dbReference>
<dbReference type="GO" id="GO:0009055">
    <property type="term" value="F:electron transfer activity"/>
    <property type="evidence" value="ECO:0007669"/>
    <property type="project" value="InterPro"/>
</dbReference>
<dbReference type="Gene3D" id="1.20.950.20">
    <property type="entry name" value="Transmembrane di-heme cytochromes, Chain C"/>
    <property type="match status" value="1"/>
</dbReference>
<feature type="domain" description="Cytochrome b561 bacterial/Ni-hydrogenase" evidence="7">
    <location>
        <begin position="21"/>
        <end position="251"/>
    </location>
</feature>
<evidence type="ECO:0000256" key="4">
    <source>
        <dbReference type="ARBA" id="ARBA00022989"/>
    </source>
</evidence>
<dbReference type="Pfam" id="PF01292">
    <property type="entry name" value="Ni_hydr_CYTB"/>
    <property type="match status" value="1"/>
</dbReference>
<keyword evidence="4 6" id="KW-1133">Transmembrane helix</keyword>
<sequence>MPIRPQEPDRSHEPVRVVAKHHALVRWSHWVNVPLLFGLIATGLSIYWAAPVFVHPRDPATHSRDYLADIGAAIARGLGDRGGEPRFWIYDHLSLGPRQLAAALRLHWALAYLFMVNGTLYLIGLVAGGGWRALLPRLSDARDALAMIRFYLGVVPMAILHRPWPHPPVRSKYNALQRAAYFSMPLAGLLVVLSGWAMHKPVQLGWLERLFVSYDIARIVHFACMLVLASFIVPHVVLVVADGWDTFRSMVVGWSTRVRGEEHGRG</sequence>
<evidence type="ECO:0000256" key="6">
    <source>
        <dbReference type="SAM" id="Phobius"/>
    </source>
</evidence>
<dbReference type="InterPro" id="IPR051542">
    <property type="entry name" value="Hydrogenase_cytochrome"/>
</dbReference>
<dbReference type="SUPFAM" id="SSF81342">
    <property type="entry name" value="Transmembrane di-heme cytochromes"/>
    <property type="match status" value="1"/>
</dbReference>
<evidence type="ECO:0000313" key="9">
    <source>
        <dbReference type="Proteomes" id="UP000320184"/>
    </source>
</evidence>
<evidence type="ECO:0000256" key="2">
    <source>
        <dbReference type="ARBA" id="ARBA00022475"/>
    </source>
</evidence>
<dbReference type="Proteomes" id="UP000320184">
    <property type="component" value="Unassembled WGS sequence"/>
</dbReference>
<keyword evidence="3 6" id="KW-0812">Transmembrane</keyword>
<dbReference type="InterPro" id="IPR016174">
    <property type="entry name" value="Di-haem_cyt_TM"/>
</dbReference>
<comment type="subcellular location">
    <subcellularLocation>
        <location evidence="1">Cell membrane</location>
        <topology evidence="1">Multi-pass membrane protein</topology>
    </subcellularLocation>
</comment>